<feature type="binding site" evidence="9">
    <location>
        <position position="289"/>
    </location>
    <ligand>
        <name>IMP</name>
        <dbReference type="ChEBI" id="CHEBI:58053"/>
    </ligand>
</feature>
<feature type="binding site" evidence="9">
    <location>
        <position position="380"/>
    </location>
    <ligand>
        <name>IMP</name>
        <dbReference type="ChEBI" id="CHEBI:58053"/>
    </ligand>
</feature>
<feature type="binding site" evidence="9">
    <location>
        <begin position="455"/>
        <end position="461"/>
    </location>
    <ligand>
        <name>substrate</name>
    </ligand>
</feature>
<dbReference type="PANTHER" id="PTHR11846">
    <property type="entry name" value="ADENYLOSUCCINATE SYNTHETASE"/>
    <property type="match status" value="1"/>
</dbReference>
<comment type="subunit">
    <text evidence="1 9">Homodimer.</text>
</comment>
<feature type="binding site" evidence="9">
    <location>
        <begin position="197"/>
        <end position="199"/>
    </location>
    <ligand>
        <name>GTP</name>
        <dbReference type="ChEBI" id="CHEBI:37565"/>
    </ligand>
</feature>
<dbReference type="HAMAP" id="MF_00011">
    <property type="entry name" value="Adenylosucc_synth"/>
    <property type="match status" value="1"/>
</dbReference>
<accession>A0A7R9Z0E3</accession>
<name>A0A7R9Z0E3_9CHLO</name>
<keyword evidence="5 9" id="KW-0658">Purine biosynthesis</keyword>
<feature type="active site" description="Proton acceptor" evidence="9">
    <location>
        <position position="170"/>
    </location>
</feature>
<keyword evidence="9" id="KW-0934">Plastid</keyword>
<dbReference type="Gene3D" id="3.40.440.10">
    <property type="entry name" value="Adenylosuccinate Synthetase, subunit A, domain 1"/>
    <property type="match status" value="1"/>
</dbReference>
<dbReference type="PROSITE" id="PS00513">
    <property type="entry name" value="ADENYLOSUCCIN_SYN_2"/>
    <property type="match status" value="1"/>
</dbReference>
<dbReference type="NCBIfam" id="TIGR00184">
    <property type="entry name" value="purA"/>
    <property type="match status" value="1"/>
</dbReference>
<dbReference type="GO" id="GO:0005525">
    <property type="term" value="F:GTP binding"/>
    <property type="evidence" value="ECO:0007669"/>
    <property type="project" value="UniProtKB-UniRule"/>
</dbReference>
<dbReference type="SUPFAM" id="SSF52540">
    <property type="entry name" value="P-loop containing nucleoside triphosphate hydrolases"/>
    <property type="match status" value="1"/>
</dbReference>
<feature type="binding site" evidence="9">
    <location>
        <begin position="195"/>
        <end position="198"/>
    </location>
    <ligand>
        <name>IMP</name>
        <dbReference type="ChEBI" id="CHEBI:58053"/>
    </ligand>
</feature>
<feature type="binding site" evidence="9">
    <location>
        <begin position="487"/>
        <end position="489"/>
    </location>
    <ligand>
        <name>GTP</name>
        <dbReference type="ChEBI" id="CHEBI:37565"/>
    </ligand>
</feature>
<dbReference type="SMART" id="SM00788">
    <property type="entry name" value="Adenylsucc_synt"/>
    <property type="match status" value="1"/>
</dbReference>
<evidence type="ECO:0000256" key="4">
    <source>
        <dbReference type="ARBA" id="ARBA00022741"/>
    </source>
</evidence>
<dbReference type="FunFam" id="1.10.300.10:FF:000002">
    <property type="entry name" value="Adenylosuccinate synthetase, chloroplastic"/>
    <property type="match status" value="1"/>
</dbReference>
<evidence type="ECO:0000256" key="6">
    <source>
        <dbReference type="ARBA" id="ARBA00022842"/>
    </source>
</evidence>
<keyword evidence="2 9" id="KW-0436">Ligase</keyword>
<dbReference type="InterPro" id="IPR033128">
    <property type="entry name" value="Adenylosuccin_syn_Lys_AS"/>
</dbReference>
<dbReference type="GO" id="GO:0046040">
    <property type="term" value="P:IMP metabolic process"/>
    <property type="evidence" value="ECO:0007669"/>
    <property type="project" value="TreeGrafter"/>
</dbReference>
<evidence type="ECO:0000256" key="9">
    <source>
        <dbReference type="HAMAP-Rule" id="MF_03125"/>
    </source>
</evidence>
<feature type="binding site" evidence="9">
    <location>
        <position position="459"/>
    </location>
    <ligand>
        <name>IMP</name>
        <dbReference type="ChEBI" id="CHEBI:58053"/>
    </ligand>
</feature>
<keyword evidence="4 9" id="KW-0547">Nucleotide-binding</keyword>
<dbReference type="AlphaFoldDB" id="A0A7R9Z0E3"/>
<dbReference type="GO" id="GO:0000287">
    <property type="term" value="F:magnesium ion binding"/>
    <property type="evidence" value="ECO:0007669"/>
    <property type="project" value="UniProtKB-UniRule"/>
</dbReference>
<feature type="binding site" evidence="9">
    <location>
        <position position="461"/>
    </location>
    <ligand>
        <name>GTP</name>
        <dbReference type="ChEBI" id="CHEBI:37565"/>
    </ligand>
</feature>
<dbReference type="InterPro" id="IPR018220">
    <property type="entry name" value="Adenylosuccin_syn_GTP-bd"/>
</dbReference>
<evidence type="ECO:0000256" key="2">
    <source>
        <dbReference type="ARBA" id="ARBA00022598"/>
    </source>
</evidence>
<feature type="active site" evidence="10">
    <location>
        <position position="300"/>
    </location>
</feature>
<evidence type="ECO:0000256" key="7">
    <source>
        <dbReference type="ARBA" id="ARBA00023134"/>
    </source>
</evidence>
<feature type="binding site" evidence="9">
    <location>
        <position position="170"/>
    </location>
    <ligand>
        <name>Mg(2+)</name>
        <dbReference type="ChEBI" id="CHEBI:18420"/>
    </ligand>
</feature>
<dbReference type="Gene3D" id="3.90.170.10">
    <property type="entry name" value="Adenylosuccinate Synthetase, subunit A, domain 3"/>
    <property type="match status" value="1"/>
</dbReference>
<organism evidence="12">
    <name type="scientific">Chlamydomonas euryale</name>
    <dbReference type="NCBI Taxonomy" id="1486919"/>
    <lineage>
        <taxon>Eukaryota</taxon>
        <taxon>Viridiplantae</taxon>
        <taxon>Chlorophyta</taxon>
        <taxon>core chlorophytes</taxon>
        <taxon>Chlorophyceae</taxon>
        <taxon>CS clade</taxon>
        <taxon>Chlamydomonadales</taxon>
        <taxon>Chlamydomonadaceae</taxon>
        <taxon>Chlamydomonas</taxon>
    </lineage>
</organism>
<comment type="function">
    <text evidence="9">Plays an important role in the de novo pathway and in the salvage pathway of purine nucleotide biosynthesis. Catalyzes the first commited step in the biosynthesis of AMP from IMP.</text>
</comment>
<keyword evidence="7 9" id="KW-0342">GTP-binding</keyword>
<feature type="active site" description="Proton donor" evidence="9">
    <location>
        <position position="198"/>
    </location>
</feature>
<evidence type="ECO:0000256" key="8">
    <source>
        <dbReference type="ARBA" id="ARBA00050432"/>
    </source>
</evidence>
<feature type="binding site" evidence="9">
    <location>
        <position position="303"/>
    </location>
    <ligand>
        <name>IMP</name>
        <dbReference type="ChEBI" id="CHEBI:58053"/>
        <note>ligand shared between dimeric partners</note>
    </ligand>
</feature>
<comment type="pathway">
    <text evidence="9 11">Purine metabolism; AMP biosynthesis via de novo pathway; AMP from IMP: step 1/2.</text>
</comment>
<feature type="binding site" evidence="9">
    <location>
        <begin position="170"/>
        <end position="173"/>
    </location>
    <ligand>
        <name>IMP</name>
        <dbReference type="ChEBI" id="CHEBI:58053"/>
    </ligand>
</feature>
<keyword evidence="9" id="KW-0150">Chloroplast</keyword>
<evidence type="ECO:0000256" key="11">
    <source>
        <dbReference type="RuleBase" id="RU000520"/>
    </source>
</evidence>
<dbReference type="CDD" id="cd03108">
    <property type="entry name" value="AdSS"/>
    <property type="match status" value="1"/>
</dbReference>
<keyword evidence="3 9" id="KW-0479">Metal-binding</keyword>
<proteinExistence type="inferred from homology"/>
<protein>
    <recommendedName>
        <fullName evidence="9">Adenylosuccinate synthetase, chloroplastic</fullName>
        <shortName evidence="9">AMPSase</shortName>
        <shortName evidence="9">AdSS</shortName>
        <ecNumber evidence="9">6.3.4.4</ecNumber>
    </recommendedName>
    <alternativeName>
        <fullName evidence="9">IMP--aspartate ligase</fullName>
    </alternativeName>
</protein>
<dbReference type="InterPro" id="IPR042111">
    <property type="entry name" value="Adenylosuccinate_synth_dom3"/>
</dbReference>
<reference evidence="12" key="1">
    <citation type="submission" date="2021-01" db="EMBL/GenBank/DDBJ databases">
        <authorList>
            <person name="Corre E."/>
            <person name="Pelletier E."/>
            <person name="Niang G."/>
            <person name="Scheremetjew M."/>
            <person name="Finn R."/>
            <person name="Kale V."/>
            <person name="Holt S."/>
            <person name="Cochrane G."/>
            <person name="Meng A."/>
            <person name="Brown T."/>
            <person name="Cohen L."/>
        </authorList>
    </citation>
    <scope>NUCLEOTIDE SEQUENCE</scope>
    <source>
        <strain evidence="12">CCMP219</strain>
    </source>
</reference>
<dbReference type="InterPro" id="IPR042110">
    <property type="entry name" value="Adenylosuccinate_synth_dom2"/>
</dbReference>
<dbReference type="EMBL" id="HBEC01032126">
    <property type="protein sequence ID" value="CAD8299099.1"/>
    <property type="molecule type" value="Transcribed_RNA"/>
</dbReference>
<comment type="function">
    <text evidence="11">Plays an important role in the de novo pathway of purine nucleotide biosynthesis.</text>
</comment>
<keyword evidence="6 9" id="KW-0460">Magnesium</keyword>
<feature type="binding site" evidence="9">
    <location>
        <position position="197"/>
    </location>
    <ligand>
        <name>Mg(2+)</name>
        <dbReference type="ChEBI" id="CHEBI:18420"/>
    </ligand>
</feature>
<comment type="similarity">
    <text evidence="9 11">Belongs to the adenylosuccinate synthetase family.</text>
</comment>
<sequence>MANTKPSLSTWRALQQSGMSERQSSIALARALAHFYRAHALMLYSCPGWTSYLGTHTSRRAVGGLFGTRNHYACRATFGTNYSSVLDLVRGNRLQQRLSHTSAGGMQRSCATRCGARCVATASQPAVPARAWSNVRGRISGSSYHPSVCARASKRFDANVAVVLGTQWGDEGKGKLVDILAEQYDIVARAQGGANAGHTIYDDNGKKYALHLVPSGILNQAATCVVGNGVVMHLPTFFEEIKKLEEAGVPVEGRLLVSDRAHLLFDLHKEIDGLREAELAGTGKQIGTTKRGIGPAYASKATRNGIRVCDLKDMDLFADKLRKLSIDGEKRFNEYGYDVEADIAAYRKIAETVKPLITDTVEYINSAHEAGRRILIEGANATMLDIDFGTYPFVTSSNPSIGGIATGLGLAPSKFDAVIGVVKAYTTRVGAGPYPTEIFGKLAEELREIGREYGTTTGRPRRIGWLDMVALRYVSRINGLTHVNITKLDVLSDLDEVKIGVRYRAQDGTILRSVPADLETLEHVTVEYETVPGWKTDISKCRKWEELPLAARDYIQRVEDLAGVFIQWIGVGPGRDAIVEKPSRGLC</sequence>
<comment type="cofactor">
    <cofactor evidence="9">
        <name>Mg(2+)</name>
        <dbReference type="ChEBI" id="CHEBI:18420"/>
    </cofactor>
    <text evidence="9">Binds 1 Mg(2+) ion per subunit.</text>
</comment>
<dbReference type="GO" id="GO:0004019">
    <property type="term" value="F:adenylosuccinate synthase activity"/>
    <property type="evidence" value="ECO:0007669"/>
    <property type="project" value="UniProtKB-UniRule"/>
</dbReference>
<dbReference type="Gene3D" id="1.10.300.10">
    <property type="entry name" value="Adenylosuccinate Synthetase, subunit A, domain 2"/>
    <property type="match status" value="1"/>
</dbReference>
<dbReference type="FunFam" id="3.90.170.10:FF:000001">
    <property type="entry name" value="Adenylosuccinate synthetase"/>
    <property type="match status" value="1"/>
</dbReference>
<feature type="binding site" evidence="9">
    <location>
        <begin position="169"/>
        <end position="175"/>
    </location>
    <ligand>
        <name>GTP</name>
        <dbReference type="ChEBI" id="CHEBI:37565"/>
    </ligand>
</feature>
<dbReference type="EC" id="6.3.4.4" evidence="9"/>
<dbReference type="PANTHER" id="PTHR11846:SF0">
    <property type="entry name" value="ADENYLOSUCCINATE SYNTHETASE"/>
    <property type="match status" value="1"/>
</dbReference>
<dbReference type="InterPro" id="IPR001114">
    <property type="entry name" value="Adenylosuccinate_synthetase"/>
</dbReference>
<dbReference type="UniPathway" id="UPA00075">
    <property type="reaction ID" value="UER00335"/>
</dbReference>
<dbReference type="Pfam" id="PF00709">
    <property type="entry name" value="Adenylsucc_synt"/>
    <property type="match status" value="1"/>
</dbReference>
<evidence type="ECO:0000256" key="3">
    <source>
        <dbReference type="ARBA" id="ARBA00022723"/>
    </source>
</evidence>
<evidence type="ECO:0000256" key="10">
    <source>
        <dbReference type="PROSITE-ProRule" id="PRU10134"/>
    </source>
</evidence>
<dbReference type="GO" id="GO:0009507">
    <property type="term" value="C:chloroplast"/>
    <property type="evidence" value="ECO:0007669"/>
    <property type="project" value="UniProtKB-SubCell"/>
</dbReference>
<comment type="catalytic activity">
    <reaction evidence="8 9 11">
        <text>IMP + L-aspartate + GTP = N(6)-(1,2-dicarboxyethyl)-AMP + GDP + phosphate + 2 H(+)</text>
        <dbReference type="Rhea" id="RHEA:15753"/>
        <dbReference type="ChEBI" id="CHEBI:15378"/>
        <dbReference type="ChEBI" id="CHEBI:29991"/>
        <dbReference type="ChEBI" id="CHEBI:37565"/>
        <dbReference type="ChEBI" id="CHEBI:43474"/>
        <dbReference type="ChEBI" id="CHEBI:57567"/>
        <dbReference type="ChEBI" id="CHEBI:58053"/>
        <dbReference type="ChEBI" id="CHEBI:58189"/>
        <dbReference type="EC" id="6.3.4.4"/>
    </reaction>
</comment>
<dbReference type="NCBIfam" id="NF002223">
    <property type="entry name" value="PRK01117.1"/>
    <property type="match status" value="1"/>
</dbReference>
<evidence type="ECO:0000313" key="12">
    <source>
        <dbReference type="EMBL" id="CAD8299099.1"/>
    </source>
</evidence>
<feature type="binding site" evidence="9">
    <location>
        <begin position="570"/>
        <end position="572"/>
    </location>
    <ligand>
        <name>GTP</name>
        <dbReference type="ChEBI" id="CHEBI:37565"/>
    </ligand>
</feature>
<dbReference type="InterPro" id="IPR027417">
    <property type="entry name" value="P-loop_NTPase"/>
</dbReference>
<gene>
    <name evidence="9" type="primary">PURA</name>
    <name evidence="12" type="ORF">CEUR00632_LOCUS14893</name>
</gene>
<feature type="binding site" evidence="9">
    <location>
        <position position="395"/>
    </location>
    <ligand>
        <name>IMP</name>
        <dbReference type="ChEBI" id="CHEBI:58053"/>
    </ligand>
</feature>
<evidence type="ECO:0000256" key="1">
    <source>
        <dbReference type="ARBA" id="ARBA00011738"/>
    </source>
</evidence>
<dbReference type="PROSITE" id="PS01266">
    <property type="entry name" value="ADENYLOSUCCIN_SYN_1"/>
    <property type="match status" value="1"/>
</dbReference>
<evidence type="ECO:0000256" key="5">
    <source>
        <dbReference type="ARBA" id="ARBA00022755"/>
    </source>
</evidence>
<dbReference type="GO" id="GO:0044208">
    <property type="term" value="P:'de novo' AMP biosynthetic process"/>
    <property type="evidence" value="ECO:0007669"/>
    <property type="project" value="UniProtKB-UniRule"/>
</dbReference>
<dbReference type="InterPro" id="IPR042109">
    <property type="entry name" value="Adenylosuccinate_synth_dom1"/>
</dbReference>
<comment type="subcellular location">
    <subcellularLocation>
        <location evidence="9">Plastid</location>
        <location evidence="9">Chloroplast</location>
    </subcellularLocation>
</comment>